<evidence type="ECO:0000259" key="1">
    <source>
        <dbReference type="Pfam" id="PF24722"/>
    </source>
</evidence>
<evidence type="ECO:0000313" key="3">
    <source>
        <dbReference type="Proteomes" id="UP000028705"/>
    </source>
</evidence>
<name>A0A086A9U1_9FLAO</name>
<accession>A0A086A9U1</accession>
<protein>
    <recommendedName>
        <fullName evidence="1">DUF7674 domain-containing protein</fullName>
    </recommendedName>
</protein>
<dbReference type="AlphaFoldDB" id="A0A086A9U1"/>
<comment type="caution">
    <text evidence="2">The sequence shown here is derived from an EMBL/GenBank/DDBJ whole genome shotgun (WGS) entry which is preliminary data.</text>
</comment>
<proteinExistence type="predicted"/>
<gene>
    <name evidence="2" type="ORF">IW15_06595</name>
</gene>
<dbReference type="eggNOG" id="ENOG503397B">
    <property type="taxonomic scope" value="Bacteria"/>
</dbReference>
<sequence>MNYLQAVQEITEVIPDIQNELNKNTVQNSYSTIRIFTDQIKKMIRENNRNLLFKSLQKMDIIYKNGDLMLRNAVESTFIYSLDSCTAFCNEEYRKTIFSHISQDLQKIYSKQIYNHGI</sequence>
<dbReference type="EMBL" id="JPRH01000002">
    <property type="protein sequence ID" value="KFF13455.1"/>
    <property type="molecule type" value="Genomic_DNA"/>
</dbReference>
<keyword evidence="3" id="KW-1185">Reference proteome</keyword>
<reference evidence="2 3" key="1">
    <citation type="submission" date="2014-07" db="EMBL/GenBank/DDBJ databases">
        <title>Genome of Chryseobacterium soli DSM 19298.</title>
        <authorList>
            <person name="Stropko S.J."/>
            <person name="Pipes S.E."/>
            <person name="Newman J."/>
        </authorList>
    </citation>
    <scope>NUCLEOTIDE SEQUENCE [LARGE SCALE GENOMIC DNA]</scope>
    <source>
        <strain evidence="2 3">DSM 19298</strain>
    </source>
</reference>
<evidence type="ECO:0000313" key="2">
    <source>
        <dbReference type="EMBL" id="KFF13455.1"/>
    </source>
</evidence>
<feature type="domain" description="DUF7674" evidence="1">
    <location>
        <begin position="8"/>
        <end position="115"/>
    </location>
</feature>
<dbReference type="Proteomes" id="UP000028705">
    <property type="component" value="Unassembled WGS sequence"/>
</dbReference>
<dbReference type="InterPro" id="IPR056091">
    <property type="entry name" value="DUF7674"/>
</dbReference>
<dbReference type="RefSeq" id="WP_034710097.1">
    <property type="nucleotide sequence ID" value="NZ_JPRH01000002.1"/>
</dbReference>
<dbReference type="OrthoDB" id="707611at2"/>
<organism evidence="2 3">
    <name type="scientific">Chryseobacterium soli</name>
    <dbReference type="NCBI Taxonomy" id="445961"/>
    <lineage>
        <taxon>Bacteria</taxon>
        <taxon>Pseudomonadati</taxon>
        <taxon>Bacteroidota</taxon>
        <taxon>Flavobacteriia</taxon>
        <taxon>Flavobacteriales</taxon>
        <taxon>Weeksellaceae</taxon>
        <taxon>Chryseobacterium group</taxon>
        <taxon>Chryseobacterium</taxon>
    </lineage>
</organism>
<dbReference type="Pfam" id="PF24722">
    <property type="entry name" value="DUF7674"/>
    <property type="match status" value="1"/>
</dbReference>